<dbReference type="EMBL" id="JAIWYP010000002">
    <property type="protein sequence ID" value="KAH3873560.1"/>
    <property type="molecule type" value="Genomic_DNA"/>
</dbReference>
<reference evidence="1" key="2">
    <citation type="submission" date="2020-11" db="EMBL/GenBank/DDBJ databases">
        <authorList>
            <person name="McCartney M.A."/>
            <person name="Auch B."/>
            <person name="Kono T."/>
            <person name="Mallez S."/>
            <person name="Becker A."/>
            <person name="Gohl D.M."/>
            <person name="Silverstein K.A.T."/>
            <person name="Koren S."/>
            <person name="Bechman K.B."/>
            <person name="Herman A."/>
            <person name="Abrahante J.E."/>
            <person name="Garbe J."/>
        </authorList>
    </citation>
    <scope>NUCLEOTIDE SEQUENCE</scope>
    <source>
        <strain evidence="1">Duluth1</strain>
        <tissue evidence="1">Whole animal</tissue>
    </source>
</reference>
<sequence>MNLNTRELHQHVEFEPDTYYAAFSAELEISASPMWSLISHLRREVEQFNPFPLKSKVKMALCKQHKTRTACE</sequence>
<evidence type="ECO:0000313" key="2">
    <source>
        <dbReference type="Proteomes" id="UP000828390"/>
    </source>
</evidence>
<name>A0A9D4MA32_DREPO</name>
<organism evidence="1 2">
    <name type="scientific">Dreissena polymorpha</name>
    <name type="common">Zebra mussel</name>
    <name type="synonym">Mytilus polymorpha</name>
    <dbReference type="NCBI Taxonomy" id="45954"/>
    <lineage>
        <taxon>Eukaryota</taxon>
        <taxon>Metazoa</taxon>
        <taxon>Spiralia</taxon>
        <taxon>Lophotrochozoa</taxon>
        <taxon>Mollusca</taxon>
        <taxon>Bivalvia</taxon>
        <taxon>Autobranchia</taxon>
        <taxon>Heteroconchia</taxon>
        <taxon>Euheterodonta</taxon>
        <taxon>Imparidentia</taxon>
        <taxon>Neoheterodontei</taxon>
        <taxon>Myida</taxon>
        <taxon>Dreissenoidea</taxon>
        <taxon>Dreissenidae</taxon>
        <taxon>Dreissena</taxon>
    </lineage>
</organism>
<comment type="caution">
    <text evidence="1">The sequence shown here is derived from an EMBL/GenBank/DDBJ whole genome shotgun (WGS) entry which is preliminary data.</text>
</comment>
<dbReference type="AlphaFoldDB" id="A0A9D4MA32"/>
<keyword evidence="2" id="KW-1185">Reference proteome</keyword>
<accession>A0A9D4MA32</accession>
<reference evidence="1" key="1">
    <citation type="journal article" date="2019" name="bioRxiv">
        <title>The Genome of the Zebra Mussel, Dreissena polymorpha: A Resource for Invasive Species Research.</title>
        <authorList>
            <person name="McCartney M.A."/>
            <person name="Auch B."/>
            <person name="Kono T."/>
            <person name="Mallez S."/>
            <person name="Zhang Y."/>
            <person name="Obille A."/>
            <person name="Becker A."/>
            <person name="Abrahante J.E."/>
            <person name="Garbe J."/>
            <person name="Badalamenti J.P."/>
            <person name="Herman A."/>
            <person name="Mangelson H."/>
            <person name="Liachko I."/>
            <person name="Sullivan S."/>
            <person name="Sone E.D."/>
            <person name="Koren S."/>
            <person name="Silverstein K.A.T."/>
            <person name="Beckman K.B."/>
            <person name="Gohl D.M."/>
        </authorList>
    </citation>
    <scope>NUCLEOTIDE SEQUENCE</scope>
    <source>
        <strain evidence="1">Duluth1</strain>
        <tissue evidence="1">Whole animal</tissue>
    </source>
</reference>
<protein>
    <submittedName>
        <fullName evidence="1">Uncharacterized protein</fullName>
    </submittedName>
</protein>
<dbReference type="Proteomes" id="UP000828390">
    <property type="component" value="Unassembled WGS sequence"/>
</dbReference>
<gene>
    <name evidence="1" type="ORF">DPMN_036798</name>
</gene>
<evidence type="ECO:0000313" key="1">
    <source>
        <dbReference type="EMBL" id="KAH3873560.1"/>
    </source>
</evidence>
<proteinExistence type="predicted"/>